<gene>
    <name evidence="1" type="ORF">E6C60_0161</name>
</gene>
<accession>A0A4P8XEU7</accession>
<dbReference type="KEGG" id="palo:E6C60_0161"/>
<evidence type="ECO:0000313" key="2">
    <source>
        <dbReference type="Proteomes" id="UP000300879"/>
    </source>
</evidence>
<evidence type="ECO:0000313" key="1">
    <source>
        <dbReference type="EMBL" id="QCT00887.1"/>
    </source>
</evidence>
<dbReference type="RefSeq" id="WP_138224023.1">
    <property type="nucleotide sequence ID" value="NZ_CP040396.1"/>
</dbReference>
<dbReference type="AlphaFoldDB" id="A0A4P8XEU7"/>
<organism evidence="1 2">
    <name type="scientific">Paenibacillus algicola</name>
    <dbReference type="NCBI Taxonomy" id="2565926"/>
    <lineage>
        <taxon>Bacteria</taxon>
        <taxon>Bacillati</taxon>
        <taxon>Bacillota</taxon>
        <taxon>Bacilli</taxon>
        <taxon>Bacillales</taxon>
        <taxon>Paenibacillaceae</taxon>
        <taxon>Paenibacillus</taxon>
    </lineage>
</organism>
<dbReference type="OrthoDB" id="3235126at2"/>
<name>A0A4P8XEU7_9BACL</name>
<sequence>MELPVYRILIEDNKLAWLNKHIWSEQFVKARISYKGKEVPISLRYRGGHTREYPKRSYEIRTASATYHFNAEHDDPSLIRNALSFKLFETLKVPSPRTRHCLLYINQQRAGVYLQIEAVLPRFFRRRRIPVKSIIYAVNRHADFSHKESRGLSWFAGYRLIAGDEGERRRFVAFLQGMHEGSRAERAQFLEQHLHVEQYLRWLCGAVLTGNYDGFNQNYTIYEHGETRRYQMLPWDYEGTWGRNCYGKRVGADLVRITGYNKLTEQILSIPSYRRLYRSLLLHSMDTVFTPHKQLEQAGERFDAIAGELYKDKEYKWSRQEIQADLGVIYRYIQDRRGYIYSRLHQL</sequence>
<dbReference type="InterPro" id="IPR014867">
    <property type="entry name" value="Spore_coat_CotH_CotH2/3/7"/>
</dbReference>
<keyword evidence="2" id="KW-1185">Reference proteome</keyword>
<reference evidence="1 2" key="1">
    <citation type="submission" date="2019-05" db="EMBL/GenBank/DDBJ databases">
        <authorList>
            <person name="Chen C."/>
        </authorList>
    </citation>
    <scope>NUCLEOTIDE SEQUENCE [LARGE SCALE GENOMIC DNA]</scope>
    <source>
        <strain evidence="1 2">HB172198</strain>
    </source>
</reference>
<dbReference type="PANTHER" id="PTHR40050:SF1">
    <property type="entry name" value="INNER SPORE COAT PROTEIN H"/>
    <property type="match status" value="1"/>
</dbReference>
<protein>
    <submittedName>
        <fullName evidence="1">Spore coat protein CotH</fullName>
    </submittedName>
</protein>
<dbReference type="PANTHER" id="PTHR40050">
    <property type="entry name" value="INNER SPORE COAT PROTEIN H"/>
    <property type="match status" value="1"/>
</dbReference>
<proteinExistence type="predicted"/>
<keyword evidence="1" id="KW-0946">Virion</keyword>
<dbReference type="Pfam" id="PF08757">
    <property type="entry name" value="CotH"/>
    <property type="match status" value="1"/>
</dbReference>
<dbReference type="EMBL" id="CP040396">
    <property type="protein sequence ID" value="QCT00887.1"/>
    <property type="molecule type" value="Genomic_DNA"/>
</dbReference>
<dbReference type="Proteomes" id="UP000300879">
    <property type="component" value="Chromosome"/>
</dbReference>
<keyword evidence="1" id="KW-0167">Capsid protein</keyword>